<dbReference type="Proteomes" id="UP000324222">
    <property type="component" value="Unassembled WGS sequence"/>
</dbReference>
<sequence length="15" mass="1757">MSQWYRKSSGNPKGM</sequence>
<dbReference type="EMBL" id="VSRR010091410">
    <property type="protein sequence ID" value="MPC92477.1"/>
    <property type="molecule type" value="Genomic_DNA"/>
</dbReference>
<keyword evidence="2" id="KW-1185">Reference proteome</keyword>
<evidence type="ECO:0000313" key="1">
    <source>
        <dbReference type="EMBL" id="MPC92477.1"/>
    </source>
</evidence>
<comment type="caution">
    <text evidence="1">The sequence shown here is derived from an EMBL/GenBank/DDBJ whole genome shotgun (WGS) entry which is preliminary data.</text>
</comment>
<evidence type="ECO:0000313" key="2">
    <source>
        <dbReference type="Proteomes" id="UP000324222"/>
    </source>
</evidence>
<protein>
    <submittedName>
        <fullName evidence="1">Uncharacterized protein</fullName>
    </submittedName>
</protein>
<reference evidence="1 2" key="1">
    <citation type="submission" date="2019-05" db="EMBL/GenBank/DDBJ databases">
        <title>Another draft genome of Portunus trituberculatus and its Hox gene families provides insights of decapod evolution.</title>
        <authorList>
            <person name="Jeong J.-H."/>
            <person name="Song I."/>
            <person name="Kim S."/>
            <person name="Choi T."/>
            <person name="Kim D."/>
            <person name="Ryu S."/>
            <person name="Kim W."/>
        </authorList>
    </citation>
    <scope>NUCLEOTIDE SEQUENCE [LARGE SCALE GENOMIC DNA]</scope>
    <source>
        <tissue evidence="1">Muscle</tissue>
    </source>
</reference>
<name>A0A5B7JGQ5_PORTR</name>
<organism evidence="1 2">
    <name type="scientific">Portunus trituberculatus</name>
    <name type="common">Swimming crab</name>
    <name type="synonym">Neptunus trituberculatus</name>
    <dbReference type="NCBI Taxonomy" id="210409"/>
    <lineage>
        <taxon>Eukaryota</taxon>
        <taxon>Metazoa</taxon>
        <taxon>Ecdysozoa</taxon>
        <taxon>Arthropoda</taxon>
        <taxon>Crustacea</taxon>
        <taxon>Multicrustacea</taxon>
        <taxon>Malacostraca</taxon>
        <taxon>Eumalacostraca</taxon>
        <taxon>Eucarida</taxon>
        <taxon>Decapoda</taxon>
        <taxon>Pleocyemata</taxon>
        <taxon>Brachyura</taxon>
        <taxon>Eubrachyura</taxon>
        <taxon>Portunoidea</taxon>
        <taxon>Portunidae</taxon>
        <taxon>Portuninae</taxon>
        <taxon>Portunus</taxon>
    </lineage>
</organism>
<accession>A0A5B7JGQ5</accession>
<gene>
    <name evidence="1" type="ORF">E2C01_087568</name>
</gene>
<proteinExistence type="predicted"/>